<feature type="region of interest" description="Disordered" evidence="1">
    <location>
        <begin position="26"/>
        <end position="76"/>
    </location>
</feature>
<keyword evidence="3" id="KW-1185">Reference proteome</keyword>
<dbReference type="Proteomes" id="UP000800041">
    <property type="component" value="Unassembled WGS sequence"/>
</dbReference>
<protein>
    <submittedName>
        <fullName evidence="2">Uncharacterized protein</fullName>
    </submittedName>
</protein>
<reference evidence="2" key="1">
    <citation type="journal article" date="2020" name="Stud. Mycol.">
        <title>101 Dothideomycetes genomes: a test case for predicting lifestyles and emergence of pathogens.</title>
        <authorList>
            <person name="Haridas S."/>
            <person name="Albert R."/>
            <person name="Binder M."/>
            <person name="Bloem J."/>
            <person name="Labutti K."/>
            <person name="Salamov A."/>
            <person name="Andreopoulos B."/>
            <person name="Baker S."/>
            <person name="Barry K."/>
            <person name="Bills G."/>
            <person name="Bluhm B."/>
            <person name="Cannon C."/>
            <person name="Castanera R."/>
            <person name="Culley D."/>
            <person name="Daum C."/>
            <person name="Ezra D."/>
            <person name="Gonzalez J."/>
            <person name="Henrissat B."/>
            <person name="Kuo A."/>
            <person name="Liang C."/>
            <person name="Lipzen A."/>
            <person name="Lutzoni F."/>
            <person name="Magnuson J."/>
            <person name="Mondo S."/>
            <person name="Nolan M."/>
            <person name="Ohm R."/>
            <person name="Pangilinan J."/>
            <person name="Park H.-J."/>
            <person name="Ramirez L."/>
            <person name="Alfaro M."/>
            <person name="Sun H."/>
            <person name="Tritt A."/>
            <person name="Yoshinaga Y."/>
            <person name="Zwiers L.-H."/>
            <person name="Turgeon B."/>
            <person name="Goodwin S."/>
            <person name="Spatafora J."/>
            <person name="Crous P."/>
            <person name="Grigoriev I."/>
        </authorList>
    </citation>
    <scope>NUCLEOTIDE SEQUENCE</scope>
    <source>
        <strain evidence="2">CBS 113979</strain>
    </source>
</reference>
<dbReference type="OrthoDB" id="5201563at2759"/>
<proteinExistence type="predicted"/>
<accession>A0A6G1GVR2</accession>
<evidence type="ECO:0000313" key="3">
    <source>
        <dbReference type="Proteomes" id="UP000800041"/>
    </source>
</evidence>
<gene>
    <name evidence="2" type="ORF">K402DRAFT_380136</name>
</gene>
<dbReference type="EMBL" id="ML977165">
    <property type="protein sequence ID" value="KAF1984849.1"/>
    <property type="molecule type" value="Genomic_DNA"/>
</dbReference>
<sequence>MSVTTTSNPLTHEIQHLLVDYELHHSPSPATATAPRTFQPPNPNPTNEHTNNNPPNWPTTHRRVPPFRPVDVQRDQTSRRTYISGAERAFITMMFFGIRVSWNTHDVWRATGGKINDRIFRYKIGGEW</sequence>
<organism evidence="2 3">
    <name type="scientific">Aulographum hederae CBS 113979</name>
    <dbReference type="NCBI Taxonomy" id="1176131"/>
    <lineage>
        <taxon>Eukaryota</taxon>
        <taxon>Fungi</taxon>
        <taxon>Dikarya</taxon>
        <taxon>Ascomycota</taxon>
        <taxon>Pezizomycotina</taxon>
        <taxon>Dothideomycetes</taxon>
        <taxon>Pleosporomycetidae</taxon>
        <taxon>Aulographales</taxon>
        <taxon>Aulographaceae</taxon>
    </lineage>
</organism>
<evidence type="ECO:0000256" key="1">
    <source>
        <dbReference type="SAM" id="MobiDB-lite"/>
    </source>
</evidence>
<feature type="compositionally biased region" description="Low complexity" evidence="1">
    <location>
        <begin position="45"/>
        <end position="54"/>
    </location>
</feature>
<evidence type="ECO:0000313" key="2">
    <source>
        <dbReference type="EMBL" id="KAF1984849.1"/>
    </source>
</evidence>
<dbReference type="AlphaFoldDB" id="A0A6G1GVR2"/>
<name>A0A6G1GVR2_9PEZI</name>